<comment type="subcellular location">
    <subcellularLocation>
        <location evidence="2">Cytoplasm</location>
    </subcellularLocation>
</comment>
<evidence type="ECO:0000313" key="4">
    <source>
        <dbReference type="Proteomes" id="UP000824189"/>
    </source>
</evidence>
<proteinExistence type="inferred from homology"/>
<reference evidence="3" key="1">
    <citation type="journal article" date="2021" name="PeerJ">
        <title>Extensive microbial diversity within the chicken gut microbiome revealed by metagenomics and culture.</title>
        <authorList>
            <person name="Gilroy R."/>
            <person name="Ravi A."/>
            <person name="Getino M."/>
            <person name="Pursley I."/>
            <person name="Horton D.L."/>
            <person name="Alikhan N.F."/>
            <person name="Baker D."/>
            <person name="Gharbi K."/>
            <person name="Hall N."/>
            <person name="Watson M."/>
            <person name="Adriaenssens E.M."/>
            <person name="Foster-Nyarko E."/>
            <person name="Jarju S."/>
            <person name="Secka A."/>
            <person name="Antonio M."/>
            <person name="Oren A."/>
            <person name="Chaudhuri R.R."/>
            <person name="La Ragione R."/>
            <person name="Hildebrand F."/>
            <person name="Pallen M.J."/>
        </authorList>
    </citation>
    <scope>NUCLEOTIDE SEQUENCE</scope>
    <source>
        <strain evidence="3">4376</strain>
    </source>
</reference>
<dbReference type="Gene3D" id="3.50.80.10">
    <property type="entry name" value="D-tyrosyl-tRNA(Tyr) deacylase"/>
    <property type="match status" value="1"/>
</dbReference>
<comment type="similarity">
    <text evidence="1 2">Belongs to the DTD family.</text>
</comment>
<evidence type="ECO:0000256" key="2">
    <source>
        <dbReference type="HAMAP-Rule" id="MF_00518"/>
    </source>
</evidence>
<dbReference type="GO" id="GO:0106026">
    <property type="term" value="F:Gly-tRNA(Ala) deacylase activity"/>
    <property type="evidence" value="ECO:0007669"/>
    <property type="project" value="UniProtKB-UniRule"/>
</dbReference>
<keyword evidence="2 3" id="KW-0378">Hydrolase</keyword>
<keyword evidence="2" id="KW-0820">tRNA-binding</keyword>
<dbReference type="GO" id="GO:0005737">
    <property type="term" value="C:cytoplasm"/>
    <property type="evidence" value="ECO:0007669"/>
    <property type="project" value="UniProtKB-SubCell"/>
</dbReference>
<keyword evidence="2" id="KW-0694">RNA-binding</keyword>
<dbReference type="GO" id="GO:0051500">
    <property type="term" value="F:D-tyrosyl-tRNA(Tyr) deacylase activity"/>
    <property type="evidence" value="ECO:0007669"/>
    <property type="project" value="TreeGrafter"/>
</dbReference>
<reference evidence="3" key="2">
    <citation type="submission" date="2021-04" db="EMBL/GenBank/DDBJ databases">
        <authorList>
            <person name="Gilroy R."/>
        </authorList>
    </citation>
    <scope>NUCLEOTIDE SEQUENCE</scope>
    <source>
        <strain evidence="3">4376</strain>
    </source>
</reference>
<dbReference type="GO" id="GO:0043908">
    <property type="term" value="F:Ser(Gly)-tRNA(Ala) hydrolase activity"/>
    <property type="evidence" value="ECO:0007669"/>
    <property type="project" value="UniProtKB-UniRule"/>
</dbReference>
<dbReference type="PANTHER" id="PTHR10472:SF5">
    <property type="entry name" value="D-AMINOACYL-TRNA DEACYLASE 1"/>
    <property type="match status" value="1"/>
</dbReference>
<dbReference type="GO" id="GO:0019478">
    <property type="term" value="P:D-amino acid catabolic process"/>
    <property type="evidence" value="ECO:0007669"/>
    <property type="project" value="UniProtKB-UniRule"/>
</dbReference>
<name>A0A9D1UPC6_9CORY</name>
<organism evidence="3 4">
    <name type="scientific">Candidatus Corynebacterium gallistercoris</name>
    <dbReference type="NCBI Taxonomy" id="2838530"/>
    <lineage>
        <taxon>Bacteria</taxon>
        <taxon>Bacillati</taxon>
        <taxon>Actinomycetota</taxon>
        <taxon>Actinomycetes</taxon>
        <taxon>Mycobacteriales</taxon>
        <taxon>Corynebacteriaceae</taxon>
        <taxon>Corynebacterium</taxon>
    </lineage>
</organism>
<dbReference type="Proteomes" id="UP000824189">
    <property type="component" value="Unassembled WGS sequence"/>
</dbReference>
<dbReference type="GO" id="GO:0000049">
    <property type="term" value="F:tRNA binding"/>
    <property type="evidence" value="ECO:0007669"/>
    <property type="project" value="UniProtKB-UniRule"/>
</dbReference>
<dbReference type="SUPFAM" id="SSF69500">
    <property type="entry name" value="DTD-like"/>
    <property type="match status" value="1"/>
</dbReference>
<comment type="function">
    <text evidence="2">An aminoacyl-tRNA editing enzyme that deacylates mischarged D-aminoacyl-tRNAs. Also deacylates mischarged glycyl-tRNA(Ala), protecting cells against glycine mischarging by AlaRS. Acts via tRNA-based rather than protein-based catalysis; rejects L-amino acids rather than detecting D-amino acids in the active site. By recycling D-aminoacyl-tRNA to D-amino acids and free tRNA molecules, this enzyme counteracts the toxicity associated with the formation of D-aminoacyl-tRNA entities in vivo and helps enforce protein L-homochirality.</text>
</comment>
<comment type="catalytic activity">
    <reaction evidence="2">
        <text>glycyl-tRNA(Ala) + H2O = tRNA(Ala) + glycine + H(+)</text>
        <dbReference type="Rhea" id="RHEA:53744"/>
        <dbReference type="Rhea" id="RHEA-COMP:9657"/>
        <dbReference type="Rhea" id="RHEA-COMP:13640"/>
        <dbReference type="ChEBI" id="CHEBI:15377"/>
        <dbReference type="ChEBI" id="CHEBI:15378"/>
        <dbReference type="ChEBI" id="CHEBI:57305"/>
        <dbReference type="ChEBI" id="CHEBI:78442"/>
        <dbReference type="ChEBI" id="CHEBI:78522"/>
    </reaction>
</comment>
<dbReference type="Pfam" id="PF02580">
    <property type="entry name" value="Tyr_Deacylase"/>
    <property type="match status" value="1"/>
</dbReference>
<comment type="caution">
    <text evidence="3">The sequence shown here is derived from an EMBL/GenBank/DDBJ whole genome shotgun (WGS) entry which is preliminary data.</text>
</comment>
<dbReference type="AlphaFoldDB" id="A0A9D1UPC6"/>
<evidence type="ECO:0000313" key="3">
    <source>
        <dbReference type="EMBL" id="HIW95264.1"/>
    </source>
</evidence>
<dbReference type="InterPro" id="IPR023509">
    <property type="entry name" value="DTD-like_sf"/>
</dbReference>
<accession>A0A9D1UPC6</accession>
<dbReference type="NCBIfam" id="TIGR00256">
    <property type="entry name" value="D-aminoacyl-tRNA deacylase"/>
    <property type="match status" value="1"/>
</dbReference>
<evidence type="ECO:0000256" key="1">
    <source>
        <dbReference type="ARBA" id="ARBA00009673"/>
    </source>
</evidence>
<dbReference type="PANTHER" id="PTHR10472">
    <property type="entry name" value="D-TYROSYL-TRNA TYR DEACYLASE"/>
    <property type="match status" value="1"/>
</dbReference>
<comment type="catalytic activity">
    <reaction evidence="2">
        <text>a D-aminoacyl-tRNA + H2O = a tRNA + a D-alpha-amino acid + H(+)</text>
        <dbReference type="Rhea" id="RHEA:13953"/>
        <dbReference type="Rhea" id="RHEA-COMP:10123"/>
        <dbReference type="Rhea" id="RHEA-COMP:10124"/>
        <dbReference type="ChEBI" id="CHEBI:15377"/>
        <dbReference type="ChEBI" id="CHEBI:15378"/>
        <dbReference type="ChEBI" id="CHEBI:59871"/>
        <dbReference type="ChEBI" id="CHEBI:78442"/>
        <dbReference type="ChEBI" id="CHEBI:79333"/>
        <dbReference type="EC" id="3.1.1.96"/>
    </reaction>
</comment>
<dbReference type="HAMAP" id="MF_00518">
    <property type="entry name" value="Deacylase_Dtd"/>
    <property type="match status" value="1"/>
</dbReference>
<comment type="subunit">
    <text evidence="2">Homodimer.</text>
</comment>
<feature type="short sequence motif" description="Gly-cisPro motif, important for rejection of L-amino acids" evidence="2">
    <location>
        <begin position="142"/>
        <end position="143"/>
    </location>
</feature>
<keyword evidence="2" id="KW-0963">Cytoplasm</keyword>
<gene>
    <name evidence="2 3" type="primary">dtd</name>
    <name evidence="3" type="ORF">H9867_02070</name>
</gene>
<dbReference type="InterPro" id="IPR003732">
    <property type="entry name" value="Daa-tRNA_deacyls_DTD"/>
</dbReference>
<sequence length="150" mass="15925">MKAVVSTVSHARVSVDGSTVGEVHGPALLVLLGVGTDDAPDAWELLARKVADLRLFPAPNEGWEGRRDLSAEEVGASVLLVSQFTLMGETKKGRRPSWAQAAPGPEAAVVIEKVVDRLRQRGLHVETGEFGAMMAVESVNEGPFTVLVEA</sequence>
<comment type="domain">
    <text evidence="2">A Gly-cisPro motif from one monomer fits into the active site of the other monomer to allow specific chiral rejection of L-amino acids.</text>
</comment>
<protein>
    <recommendedName>
        <fullName evidence="2">D-aminoacyl-tRNA deacylase</fullName>
        <shortName evidence="2">DTD</shortName>
        <ecNumber evidence="2">3.1.1.96</ecNumber>
    </recommendedName>
    <alternativeName>
        <fullName evidence="2">Gly-tRNA(Ala) deacylase</fullName>
        <ecNumber evidence="2">3.1.1.-</ecNumber>
    </alternativeName>
</protein>
<dbReference type="EC" id="3.1.1.96" evidence="2"/>
<dbReference type="EMBL" id="DXFZ01000028">
    <property type="protein sequence ID" value="HIW95264.1"/>
    <property type="molecule type" value="Genomic_DNA"/>
</dbReference>
<dbReference type="EC" id="3.1.1.-" evidence="2"/>